<evidence type="ECO:0000313" key="2">
    <source>
        <dbReference type="Proteomes" id="UP000198683"/>
    </source>
</evidence>
<organism evidence="1 2">
    <name type="scientific">Nonomuraea maritima</name>
    <dbReference type="NCBI Taxonomy" id="683260"/>
    <lineage>
        <taxon>Bacteria</taxon>
        <taxon>Bacillati</taxon>
        <taxon>Actinomycetota</taxon>
        <taxon>Actinomycetes</taxon>
        <taxon>Streptosporangiales</taxon>
        <taxon>Streptosporangiaceae</taxon>
        <taxon>Nonomuraea</taxon>
    </lineage>
</organism>
<sequence>MKSIKEQQAAYAQRLLTTLRDELVGRQITAVLVVAADGRPGLDVTDSRFRTRRVYAHLAFCWFYWGDREDERVTSLRMPAAVDRIEQAAQDGWHEGEQGELGMDLSRIVDAYRA</sequence>
<protein>
    <submittedName>
        <fullName evidence="1">Uncharacterized protein</fullName>
    </submittedName>
</protein>
<proteinExistence type="predicted"/>
<accession>A0A1G8SJ93</accession>
<name>A0A1G8SJ93_9ACTN</name>
<dbReference type="OrthoDB" id="3541904at2"/>
<dbReference type="RefSeq" id="WP_090758790.1">
    <property type="nucleotide sequence ID" value="NZ_FNFB01000001.1"/>
</dbReference>
<dbReference type="STRING" id="683260.SAMN05421874_101340"/>
<dbReference type="Proteomes" id="UP000198683">
    <property type="component" value="Unassembled WGS sequence"/>
</dbReference>
<keyword evidence="2" id="KW-1185">Reference proteome</keyword>
<dbReference type="EMBL" id="FNFB01000001">
    <property type="protein sequence ID" value="SDJ29309.1"/>
    <property type="molecule type" value="Genomic_DNA"/>
</dbReference>
<dbReference type="AlphaFoldDB" id="A0A1G8SJ93"/>
<evidence type="ECO:0000313" key="1">
    <source>
        <dbReference type="EMBL" id="SDJ29309.1"/>
    </source>
</evidence>
<reference evidence="1 2" key="1">
    <citation type="submission" date="2016-10" db="EMBL/GenBank/DDBJ databases">
        <authorList>
            <person name="de Groot N.N."/>
        </authorList>
    </citation>
    <scope>NUCLEOTIDE SEQUENCE [LARGE SCALE GENOMIC DNA]</scope>
    <source>
        <strain evidence="1 2">CGMCC 4.5681</strain>
    </source>
</reference>
<gene>
    <name evidence="1" type="ORF">SAMN05421874_101340</name>
</gene>